<name>A0A4Y2UK94_ARAVE</name>
<organism evidence="2 3">
    <name type="scientific">Araneus ventricosus</name>
    <name type="common">Orbweaver spider</name>
    <name type="synonym">Epeira ventricosa</name>
    <dbReference type="NCBI Taxonomy" id="182803"/>
    <lineage>
        <taxon>Eukaryota</taxon>
        <taxon>Metazoa</taxon>
        <taxon>Ecdysozoa</taxon>
        <taxon>Arthropoda</taxon>
        <taxon>Chelicerata</taxon>
        <taxon>Arachnida</taxon>
        <taxon>Araneae</taxon>
        <taxon>Araneomorphae</taxon>
        <taxon>Entelegynae</taxon>
        <taxon>Araneoidea</taxon>
        <taxon>Araneidae</taxon>
        <taxon>Araneus</taxon>
    </lineage>
</organism>
<dbReference type="EMBL" id="BGPR01037640">
    <property type="protein sequence ID" value="GBO13298.1"/>
    <property type="molecule type" value="Genomic_DNA"/>
</dbReference>
<reference evidence="2 3" key="1">
    <citation type="journal article" date="2019" name="Sci. Rep.">
        <title>Orb-weaving spider Araneus ventricosus genome elucidates the spidroin gene catalogue.</title>
        <authorList>
            <person name="Kono N."/>
            <person name="Nakamura H."/>
            <person name="Ohtoshi R."/>
            <person name="Moran D.A.P."/>
            <person name="Shinohara A."/>
            <person name="Yoshida Y."/>
            <person name="Fujiwara M."/>
            <person name="Mori M."/>
            <person name="Tomita M."/>
            <person name="Arakawa K."/>
        </authorList>
    </citation>
    <scope>NUCLEOTIDE SEQUENCE [LARGE SCALE GENOMIC DNA]</scope>
</reference>
<comment type="caution">
    <text evidence="2">The sequence shown here is derived from an EMBL/GenBank/DDBJ whole genome shotgun (WGS) entry which is preliminary data.</text>
</comment>
<keyword evidence="3" id="KW-1185">Reference proteome</keyword>
<feature type="region of interest" description="Disordered" evidence="1">
    <location>
        <begin position="149"/>
        <end position="183"/>
    </location>
</feature>
<sequence length="183" mass="20444">MDPPTNSSRVAPEGPPTLLNSKEYPTDEEICQFLFMAAGKIGYYLDFVEDAKIWLEKWDCEQSQKKRRANIKEAGERIAALQEKVSNIGSCPIVNCAVHASNIARLNTKRPLSNSEEDLNMTNEDSDLNSFKYPPKKLTAKVKNVSVNQSETIPIDQNKFSNLEIDDAGESPDTPATVKNRPQ</sequence>
<dbReference type="Proteomes" id="UP000499080">
    <property type="component" value="Unassembled WGS sequence"/>
</dbReference>
<gene>
    <name evidence="2" type="ORF">AVEN_203974_1</name>
</gene>
<feature type="region of interest" description="Disordered" evidence="1">
    <location>
        <begin position="1"/>
        <end position="22"/>
    </location>
</feature>
<evidence type="ECO:0000256" key="1">
    <source>
        <dbReference type="SAM" id="MobiDB-lite"/>
    </source>
</evidence>
<proteinExistence type="predicted"/>
<accession>A0A4Y2UK94</accession>
<dbReference type="AlphaFoldDB" id="A0A4Y2UK94"/>
<protein>
    <submittedName>
        <fullName evidence="2">Uncharacterized protein</fullName>
    </submittedName>
</protein>
<evidence type="ECO:0000313" key="2">
    <source>
        <dbReference type="EMBL" id="GBO13298.1"/>
    </source>
</evidence>
<evidence type="ECO:0000313" key="3">
    <source>
        <dbReference type="Proteomes" id="UP000499080"/>
    </source>
</evidence>